<evidence type="ECO:0000313" key="3">
    <source>
        <dbReference type="Proteomes" id="UP001162162"/>
    </source>
</evidence>
<sequence length="303" mass="34492">MNPDGDMDSLIENSIKTSSEQDSLEIQQTTSDITATQTKEHKQSNSEPTKAHEDNFINKSKDVRSEFAENKKQNLENKSENLSNTQNLHSTRKGKTEHDNKILGNTRSQEYLTGDKTYCKTDNVLSIYTSITSNTSIKSQSAMSQLIHNHTECNTSDPIDKTKYNSDNPKNSEVSCVPKENVTSKYGLFFNDENHKDELSEFCSQTDDETEKCITKSCDKVPDIVQRLNNEENEQLSNEFEENDVTFEMLCTVFGMKKIIGFTPTEIFALKYGVLSCSGEVLGYFEQSLTFSFWQNEIQHEEP</sequence>
<accession>A0AAV8YJ33</accession>
<comment type="caution">
    <text evidence="2">The sequence shown here is derived from an EMBL/GenBank/DDBJ whole genome shotgun (WGS) entry which is preliminary data.</text>
</comment>
<dbReference type="AlphaFoldDB" id="A0AAV8YJ33"/>
<feature type="region of interest" description="Disordered" evidence="1">
    <location>
        <begin position="1"/>
        <end position="99"/>
    </location>
</feature>
<reference evidence="2" key="1">
    <citation type="journal article" date="2023" name="Insect Mol. Biol.">
        <title>Genome sequencing provides insights into the evolution of gene families encoding plant cell wall-degrading enzymes in longhorned beetles.</title>
        <authorList>
            <person name="Shin N.R."/>
            <person name="Okamura Y."/>
            <person name="Kirsch R."/>
            <person name="Pauchet Y."/>
        </authorList>
    </citation>
    <scope>NUCLEOTIDE SEQUENCE</scope>
    <source>
        <strain evidence="2">AMC_N1</strain>
    </source>
</reference>
<proteinExistence type="predicted"/>
<protein>
    <submittedName>
        <fullName evidence="2">Uncharacterized protein</fullName>
    </submittedName>
</protein>
<name>A0AAV8YJ33_9CUCU</name>
<feature type="compositionally biased region" description="Polar residues" evidence="1">
    <location>
        <begin position="11"/>
        <end position="37"/>
    </location>
</feature>
<evidence type="ECO:0000313" key="2">
    <source>
        <dbReference type="EMBL" id="KAJ8950499.1"/>
    </source>
</evidence>
<feature type="compositionally biased region" description="Polar residues" evidence="1">
    <location>
        <begin position="80"/>
        <end position="89"/>
    </location>
</feature>
<organism evidence="2 3">
    <name type="scientific">Aromia moschata</name>
    <dbReference type="NCBI Taxonomy" id="1265417"/>
    <lineage>
        <taxon>Eukaryota</taxon>
        <taxon>Metazoa</taxon>
        <taxon>Ecdysozoa</taxon>
        <taxon>Arthropoda</taxon>
        <taxon>Hexapoda</taxon>
        <taxon>Insecta</taxon>
        <taxon>Pterygota</taxon>
        <taxon>Neoptera</taxon>
        <taxon>Endopterygota</taxon>
        <taxon>Coleoptera</taxon>
        <taxon>Polyphaga</taxon>
        <taxon>Cucujiformia</taxon>
        <taxon>Chrysomeloidea</taxon>
        <taxon>Cerambycidae</taxon>
        <taxon>Cerambycinae</taxon>
        <taxon>Callichromatini</taxon>
        <taxon>Aromia</taxon>
    </lineage>
</organism>
<keyword evidence="3" id="KW-1185">Reference proteome</keyword>
<dbReference type="Proteomes" id="UP001162162">
    <property type="component" value="Unassembled WGS sequence"/>
</dbReference>
<evidence type="ECO:0000256" key="1">
    <source>
        <dbReference type="SAM" id="MobiDB-lite"/>
    </source>
</evidence>
<feature type="compositionally biased region" description="Basic and acidic residues" evidence="1">
    <location>
        <begin position="38"/>
        <end position="79"/>
    </location>
</feature>
<dbReference type="EMBL" id="JAPWTK010000099">
    <property type="protein sequence ID" value="KAJ8950499.1"/>
    <property type="molecule type" value="Genomic_DNA"/>
</dbReference>
<gene>
    <name evidence="2" type="ORF">NQ318_015243</name>
</gene>